<proteinExistence type="predicted"/>
<name>A0ACD1GSL9_9EURO</name>
<keyword evidence="2" id="KW-1185">Reference proteome</keyword>
<evidence type="ECO:0000313" key="2">
    <source>
        <dbReference type="Proteomes" id="UP000249661"/>
    </source>
</evidence>
<gene>
    <name evidence="1" type="ORF">BO66DRAFT_406521</name>
</gene>
<dbReference type="Proteomes" id="UP000249661">
    <property type="component" value="Unassembled WGS sequence"/>
</dbReference>
<accession>A0ACD1GSL9</accession>
<dbReference type="EMBL" id="KZ825017">
    <property type="protein sequence ID" value="RAH64251.1"/>
    <property type="molecule type" value="Genomic_DNA"/>
</dbReference>
<reference evidence="1" key="1">
    <citation type="submission" date="2018-02" db="EMBL/GenBank/DDBJ databases">
        <title>The genomes of Aspergillus section Nigri reveals drivers in fungal speciation.</title>
        <authorList>
            <consortium name="DOE Joint Genome Institute"/>
            <person name="Vesth T.C."/>
            <person name="Nybo J."/>
            <person name="Theobald S."/>
            <person name="Brandl J."/>
            <person name="Frisvad J.C."/>
            <person name="Nielsen K.F."/>
            <person name="Lyhne E.K."/>
            <person name="Kogle M.E."/>
            <person name="Kuo A."/>
            <person name="Riley R."/>
            <person name="Clum A."/>
            <person name="Nolan M."/>
            <person name="Lipzen A."/>
            <person name="Salamov A."/>
            <person name="Henrissat B."/>
            <person name="Wiebenga A."/>
            <person name="De vries R.P."/>
            <person name="Grigoriev I.V."/>
            <person name="Mortensen U.H."/>
            <person name="Andersen M.R."/>
            <person name="Baker S.E."/>
        </authorList>
    </citation>
    <scope>NUCLEOTIDE SEQUENCE</scope>
    <source>
        <strain evidence="1">CBS 121060</strain>
    </source>
</reference>
<organism evidence="1 2">
    <name type="scientific">Aspergillus aculeatinus CBS 121060</name>
    <dbReference type="NCBI Taxonomy" id="1448322"/>
    <lineage>
        <taxon>Eukaryota</taxon>
        <taxon>Fungi</taxon>
        <taxon>Dikarya</taxon>
        <taxon>Ascomycota</taxon>
        <taxon>Pezizomycotina</taxon>
        <taxon>Eurotiomycetes</taxon>
        <taxon>Eurotiomycetidae</taxon>
        <taxon>Eurotiales</taxon>
        <taxon>Aspergillaceae</taxon>
        <taxon>Aspergillus</taxon>
        <taxon>Aspergillus subgen. Circumdati</taxon>
    </lineage>
</organism>
<protein>
    <submittedName>
        <fullName evidence="1">Uncharacterized protein</fullName>
    </submittedName>
</protein>
<evidence type="ECO:0000313" key="1">
    <source>
        <dbReference type="EMBL" id="RAH64251.1"/>
    </source>
</evidence>
<sequence>MDDRSNDEYWWGATVRAPEDMNPVESLDSIVLEDDRQWRSLQLAKLPAEIFLECFEHMTNRELANLSQTCKYLYLMFRSLLRKKARQFALATLDEYRELLWIDRNGRALYKDWQTDLYSIPFREPVFEAVAAGDYSLVECYLRAGVSPNAYGLEGWPLLPWAARSGRLEIAQLLLDHPAIDVGLVACDEQVFPDCSPLPLDILCNRHYHWSYHSERDLRLLDSVVRSLLCKGATFEHFNAFQYISASPHRLRFMEAAMENGSDLQAVVIGMRRTTWCHHHESPAKFAACQPDSRYLELVVRVAPEILGNVGRAGLRPCPRERLPPPLEATQGTRGFCILERKLRLKWGLAGSGRYFEVGVGVCSRPAGPMVNTAASTSSAGPQFTQCIPATYIRDPGID</sequence>